<feature type="transmembrane region" description="Helical" evidence="7">
    <location>
        <begin position="12"/>
        <end position="34"/>
    </location>
</feature>
<dbReference type="PANTHER" id="PTHR30193">
    <property type="entry name" value="ABC TRANSPORTER PERMEASE PROTEIN"/>
    <property type="match status" value="1"/>
</dbReference>
<feature type="transmembrane region" description="Helical" evidence="7">
    <location>
        <begin position="108"/>
        <end position="128"/>
    </location>
</feature>
<evidence type="ECO:0000259" key="8">
    <source>
        <dbReference type="PROSITE" id="PS50928"/>
    </source>
</evidence>
<dbReference type="SUPFAM" id="SSF161098">
    <property type="entry name" value="MetI-like"/>
    <property type="match status" value="1"/>
</dbReference>
<dbReference type="Gene3D" id="1.10.3720.10">
    <property type="entry name" value="MetI-like"/>
    <property type="match status" value="1"/>
</dbReference>
<keyword evidence="4 7" id="KW-0812">Transmembrane</keyword>
<dbReference type="Pfam" id="PF00528">
    <property type="entry name" value="BPD_transp_1"/>
    <property type="match status" value="1"/>
</dbReference>
<evidence type="ECO:0000256" key="2">
    <source>
        <dbReference type="ARBA" id="ARBA00022448"/>
    </source>
</evidence>
<evidence type="ECO:0000256" key="4">
    <source>
        <dbReference type="ARBA" id="ARBA00022692"/>
    </source>
</evidence>
<accession>A0A381U980</accession>
<dbReference type="PROSITE" id="PS50928">
    <property type="entry name" value="ABC_TM1"/>
    <property type="match status" value="1"/>
</dbReference>
<name>A0A381U980_9ZZZZ</name>
<comment type="subcellular location">
    <subcellularLocation>
        <location evidence="1">Cell membrane</location>
        <topology evidence="1">Multi-pass membrane protein</topology>
    </subcellularLocation>
</comment>
<dbReference type="CDD" id="cd06261">
    <property type="entry name" value="TM_PBP2"/>
    <property type="match status" value="1"/>
</dbReference>
<reference evidence="9" key="1">
    <citation type="submission" date="2018-05" db="EMBL/GenBank/DDBJ databases">
        <authorList>
            <person name="Lanie J.A."/>
            <person name="Ng W.-L."/>
            <person name="Kazmierczak K.M."/>
            <person name="Andrzejewski T.M."/>
            <person name="Davidsen T.M."/>
            <person name="Wayne K.J."/>
            <person name="Tettelin H."/>
            <person name="Glass J.I."/>
            <person name="Rusch D."/>
            <person name="Podicherti R."/>
            <person name="Tsui H.-C.T."/>
            <person name="Winkler M.E."/>
        </authorList>
    </citation>
    <scope>NUCLEOTIDE SEQUENCE</scope>
</reference>
<dbReference type="InterPro" id="IPR035906">
    <property type="entry name" value="MetI-like_sf"/>
</dbReference>
<dbReference type="InterPro" id="IPR000515">
    <property type="entry name" value="MetI-like"/>
</dbReference>
<evidence type="ECO:0000256" key="7">
    <source>
        <dbReference type="SAM" id="Phobius"/>
    </source>
</evidence>
<feature type="transmembrane region" description="Helical" evidence="7">
    <location>
        <begin position="227"/>
        <end position="249"/>
    </location>
</feature>
<evidence type="ECO:0000313" key="9">
    <source>
        <dbReference type="EMBL" id="SVA24739.1"/>
    </source>
</evidence>
<evidence type="ECO:0000256" key="6">
    <source>
        <dbReference type="ARBA" id="ARBA00023136"/>
    </source>
</evidence>
<keyword evidence="2" id="KW-0813">Transport</keyword>
<feature type="transmembrane region" description="Helical" evidence="7">
    <location>
        <begin position="287"/>
        <end position="309"/>
    </location>
</feature>
<dbReference type="GO" id="GO:0055085">
    <property type="term" value="P:transmembrane transport"/>
    <property type="evidence" value="ECO:0007669"/>
    <property type="project" value="InterPro"/>
</dbReference>
<organism evidence="9">
    <name type="scientific">marine metagenome</name>
    <dbReference type="NCBI Taxonomy" id="408172"/>
    <lineage>
        <taxon>unclassified sequences</taxon>
        <taxon>metagenomes</taxon>
        <taxon>ecological metagenomes</taxon>
    </lineage>
</organism>
<feature type="transmembrane region" description="Helical" evidence="7">
    <location>
        <begin position="140"/>
        <end position="162"/>
    </location>
</feature>
<dbReference type="EMBL" id="UINC01005980">
    <property type="protein sequence ID" value="SVA24739.1"/>
    <property type="molecule type" value="Genomic_DNA"/>
</dbReference>
<sequence length="317" mass="35950">MNMHRRTKVRFLFILPAVFWVLIFTLFPLCYSLYISFHKVENKLNVTREKVPILDQEGNPVLSKAGKPRTRTNVIREKISIWTNVGFTNYKRLWGDPQVASAVKVTTIFVLTAVPIQLILGLLLAILFNRRLWGRSMLRTIMILPIFATPLAVGYLFFTIFYEVGGPLGFLGIPFLSKPGWALFSVILVDIWQWTPFCFLVFLAALQGIPEELMEAAKMESKSKSGLFMNIIFPLLTPTIIIVLLLRLAEAIKLFDIPYALTGGGPGVATQSMSFLAFRTGLRYFDLGYASAISYCLLIVVMIIVTLFFRQLRESYA</sequence>
<dbReference type="GO" id="GO:0005886">
    <property type="term" value="C:plasma membrane"/>
    <property type="evidence" value="ECO:0007669"/>
    <property type="project" value="UniProtKB-SubCell"/>
</dbReference>
<dbReference type="PANTHER" id="PTHR30193:SF37">
    <property type="entry name" value="INNER MEMBRANE ABC TRANSPORTER PERMEASE PROTEIN YCJO"/>
    <property type="match status" value="1"/>
</dbReference>
<keyword evidence="6 7" id="KW-0472">Membrane</keyword>
<evidence type="ECO:0000256" key="1">
    <source>
        <dbReference type="ARBA" id="ARBA00004651"/>
    </source>
</evidence>
<feature type="transmembrane region" description="Helical" evidence="7">
    <location>
        <begin position="182"/>
        <end position="206"/>
    </location>
</feature>
<evidence type="ECO:0000256" key="5">
    <source>
        <dbReference type="ARBA" id="ARBA00022989"/>
    </source>
</evidence>
<evidence type="ECO:0000256" key="3">
    <source>
        <dbReference type="ARBA" id="ARBA00022475"/>
    </source>
</evidence>
<gene>
    <name evidence="9" type="ORF">METZ01_LOCUS77593</name>
</gene>
<proteinExistence type="predicted"/>
<dbReference type="InterPro" id="IPR051393">
    <property type="entry name" value="ABC_transporter_permease"/>
</dbReference>
<feature type="domain" description="ABC transmembrane type-1" evidence="8">
    <location>
        <begin position="103"/>
        <end position="308"/>
    </location>
</feature>
<protein>
    <recommendedName>
        <fullName evidence="8">ABC transmembrane type-1 domain-containing protein</fullName>
    </recommendedName>
</protein>
<keyword evidence="3" id="KW-1003">Cell membrane</keyword>
<dbReference type="AlphaFoldDB" id="A0A381U980"/>
<keyword evidence="5 7" id="KW-1133">Transmembrane helix</keyword>